<dbReference type="AlphaFoldDB" id="A0A8H2K5K9"/>
<evidence type="ECO:0000259" key="1">
    <source>
        <dbReference type="Pfam" id="PF13338"/>
    </source>
</evidence>
<dbReference type="Proteomes" id="UP000316560">
    <property type="component" value="Unassembled WGS sequence"/>
</dbReference>
<proteinExistence type="predicted"/>
<dbReference type="InterPro" id="IPR025159">
    <property type="entry name" value="AbiEi_N"/>
</dbReference>
<accession>A0A8H2K5K9</accession>
<sequence>MSTTSLPTRAFSQSEARRAGIDSRQLYRLLDRQQIERISRGLYRRTDLPVADLDLAEIAGRRPDATICLESALARHELIDAIPTRTDIAIPRGQRPAKTQAAVEWHVFDRPTFEIGRTLLATGDEGQSVGLYSAERSIVDAFRLRGTVGYETGIEALRNWLKLPASQPAKLFAIAQSLPRAVGPLRTALEILA</sequence>
<dbReference type="OrthoDB" id="9789781at2"/>
<gene>
    <name evidence="2" type="ORF">FB472_1162</name>
    <name evidence="3" type="ORF">FB472_1172</name>
</gene>
<evidence type="ECO:0000313" key="4">
    <source>
        <dbReference type="Proteomes" id="UP000316560"/>
    </source>
</evidence>
<dbReference type="EMBL" id="VFRA01000001">
    <property type="protein sequence ID" value="TQO19605.1"/>
    <property type="molecule type" value="Genomic_DNA"/>
</dbReference>
<name>A0A8H2K5K9_9MICO</name>
<dbReference type="Pfam" id="PF13338">
    <property type="entry name" value="AbiEi_4"/>
    <property type="match status" value="1"/>
</dbReference>
<organism evidence="2 4">
    <name type="scientific">Rhodoglobus vestalii</name>
    <dbReference type="NCBI Taxonomy" id="193384"/>
    <lineage>
        <taxon>Bacteria</taxon>
        <taxon>Bacillati</taxon>
        <taxon>Actinomycetota</taxon>
        <taxon>Actinomycetes</taxon>
        <taxon>Micrococcales</taxon>
        <taxon>Microbacteriaceae</taxon>
        <taxon>Rhodoglobus</taxon>
    </lineage>
</organism>
<dbReference type="RefSeq" id="WP_141990060.1">
    <property type="nucleotide sequence ID" value="NZ_VFRA01000001.1"/>
</dbReference>
<evidence type="ECO:0000313" key="3">
    <source>
        <dbReference type="EMBL" id="TQO19605.1"/>
    </source>
</evidence>
<dbReference type="EMBL" id="VFRA01000001">
    <property type="protein sequence ID" value="TQO19595.1"/>
    <property type="molecule type" value="Genomic_DNA"/>
</dbReference>
<keyword evidence="4" id="KW-1185">Reference proteome</keyword>
<feature type="domain" description="AbiEi antitoxin N-terminal" evidence="1">
    <location>
        <begin position="11"/>
        <end position="45"/>
    </location>
</feature>
<reference evidence="2 4" key="1">
    <citation type="submission" date="2019-06" db="EMBL/GenBank/DDBJ databases">
        <title>Sequencing the genomes of 1000 actinobacteria strains.</title>
        <authorList>
            <person name="Klenk H.-P."/>
        </authorList>
    </citation>
    <scope>NUCLEOTIDE SEQUENCE [LARGE SCALE GENOMIC DNA]</scope>
    <source>
        <strain evidence="2 4">DSM 21947</strain>
    </source>
</reference>
<protein>
    <submittedName>
        <fullName evidence="2">Putative AbiEi antitoxin of type IV toxin-antitoxin system</fullName>
    </submittedName>
</protein>
<comment type="caution">
    <text evidence="2">The sequence shown here is derived from an EMBL/GenBank/DDBJ whole genome shotgun (WGS) entry which is preliminary data.</text>
</comment>
<evidence type="ECO:0000313" key="2">
    <source>
        <dbReference type="EMBL" id="TQO19595.1"/>
    </source>
</evidence>